<evidence type="ECO:0000256" key="2">
    <source>
        <dbReference type="SAM" id="MobiDB-lite"/>
    </source>
</evidence>
<dbReference type="InterPro" id="IPR003594">
    <property type="entry name" value="HATPase_dom"/>
</dbReference>
<dbReference type="InterPro" id="IPR050267">
    <property type="entry name" value="Anti-sigma-factor_SerPK"/>
</dbReference>
<sequence>MWCGSQTVGRAARPVGREIVGDALLPGGDVRVAPTTARRLAVTCRYLRSRKGRGVGPSEYPAGVTDDSADPGDPTSALAADTVPLLSQDFTEATVTTLRHVLHAHVAAVGLTGDDGYDFVLAVHELVTNAVRHGGGRGRLELRRQQDVLICEVIDQGQSPGRLPVRLSEVNTAGGRGLWLAHQLAGGLILTRRPDGVTATVTVCLEPATADGAVTPGRPDGLAQDQPG</sequence>
<name>A0A1C5H1E8_9ACTN</name>
<dbReference type="Gene3D" id="3.30.565.10">
    <property type="entry name" value="Histidine kinase-like ATPase, C-terminal domain"/>
    <property type="match status" value="1"/>
</dbReference>
<dbReference type="PANTHER" id="PTHR35526:SF3">
    <property type="entry name" value="ANTI-SIGMA-F FACTOR RSBW"/>
    <property type="match status" value="1"/>
</dbReference>
<feature type="region of interest" description="Disordered" evidence="2">
    <location>
        <begin position="52"/>
        <end position="76"/>
    </location>
</feature>
<gene>
    <name evidence="4" type="ORF">GA0070614_0676</name>
</gene>
<proteinExistence type="predicted"/>
<dbReference type="CDD" id="cd16936">
    <property type="entry name" value="HATPase_RsbW-like"/>
    <property type="match status" value="1"/>
</dbReference>
<keyword evidence="1" id="KW-0723">Serine/threonine-protein kinase</keyword>
<keyword evidence="5" id="KW-1185">Reference proteome</keyword>
<dbReference type="InterPro" id="IPR036890">
    <property type="entry name" value="HATPase_C_sf"/>
</dbReference>
<keyword evidence="4" id="KW-0418">Kinase</keyword>
<dbReference type="SUPFAM" id="SSF55874">
    <property type="entry name" value="ATPase domain of HSP90 chaperone/DNA topoisomerase II/histidine kinase"/>
    <property type="match status" value="1"/>
</dbReference>
<accession>A0A1C5H1E8</accession>
<feature type="domain" description="Histidine kinase/HSP90-like ATPase" evidence="3">
    <location>
        <begin position="92"/>
        <end position="201"/>
    </location>
</feature>
<dbReference type="GO" id="GO:0004674">
    <property type="term" value="F:protein serine/threonine kinase activity"/>
    <property type="evidence" value="ECO:0007669"/>
    <property type="project" value="UniProtKB-KW"/>
</dbReference>
<keyword evidence="4" id="KW-0808">Transferase</keyword>
<dbReference type="EMBL" id="LT607753">
    <property type="protein sequence ID" value="SCG39818.1"/>
    <property type="molecule type" value="Genomic_DNA"/>
</dbReference>
<organism evidence="4 5">
    <name type="scientific">Micromonospora coxensis</name>
    <dbReference type="NCBI Taxonomy" id="356852"/>
    <lineage>
        <taxon>Bacteria</taxon>
        <taxon>Bacillati</taxon>
        <taxon>Actinomycetota</taxon>
        <taxon>Actinomycetes</taxon>
        <taxon>Micromonosporales</taxon>
        <taxon>Micromonosporaceae</taxon>
        <taxon>Micromonospora</taxon>
    </lineage>
</organism>
<evidence type="ECO:0000256" key="1">
    <source>
        <dbReference type="ARBA" id="ARBA00022527"/>
    </source>
</evidence>
<evidence type="ECO:0000313" key="5">
    <source>
        <dbReference type="Proteomes" id="UP000198215"/>
    </source>
</evidence>
<evidence type="ECO:0000313" key="4">
    <source>
        <dbReference type="EMBL" id="SCG39818.1"/>
    </source>
</evidence>
<dbReference type="Proteomes" id="UP000198215">
    <property type="component" value="Chromosome I"/>
</dbReference>
<dbReference type="AlphaFoldDB" id="A0A1C5H1E8"/>
<reference evidence="5" key="1">
    <citation type="submission" date="2016-06" db="EMBL/GenBank/DDBJ databases">
        <authorList>
            <person name="Varghese N."/>
            <person name="Submissions Spin"/>
        </authorList>
    </citation>
    <scope>NUCLEOTIDE SEQUENCE [LARGE SCALE GENOMIC DNA]</scope>
    <source>
        <strain evidence="5">DSM 45161</strain>
    </source>
</reference>
<dbReference type="PANTHER" id="PTHR35526">
    <property type="entry name" value="ANTI-SIGMA-F FACTOR RSBW-RELATED"/>
    <property type="match status" value="1"/>
</dbReference>
<protein>
    <submittedName>
        <fullName evidence="4">Anti-sigma regulatory factor (Ser/Thr protein kinase)</fullName>
    </submittedName>
</protein>
<dbReference type="Pfam" id="PF13581">
    <property type="entry name" value="HATPase_c_2"/>
    <property type="match status" value="1"/>
</dbReference>
<evidence type="ECO:0000259" key="3">
    <source>
        <dbReference type="Pfam" id="PF13581"/>
    </source>
</evidence>